<dbReference type="RefSeq" id="WP_346753963.1">
    <property type="nucleotide sequence ID" value="NZ_JAUJEA010000009.1"/>
</dbReference>
<comment type="caution">
    <text evidence="1">The sequence shown here is derived from an EMBL/GenBank/DDBJ whole genome shotgun (WGS) entry which is preliminary data.</text>
</comment>
<gene>
    <name evidence="1" type="ORF">QQ008_21280</name>
</gene>
<name>A0ABT8KUV1_9BACT</name>
<reference evidence="1" key="1">
    <citation type="submission" date="2023-06" db="EMBL/GenBank/DDBJ databases">
        <title>Genomic of Parafulvivirga corallium.</title>
        <authorList>
            <person name="Wang G."/>
        </authorList>
    </citation>
    <scope>NUCLEOTIDE SEQUENCE</scope>
    <source>
        <strain evidence="1">BMA10</strain>
    </source>
</reference>
<organism evidence="1 2">
    <name type="scientific">Splendidivirga corallicola</name>
    <dbReference type="NCBI Taxonomy" id="3051826"/>
    <lineage>
        <taxon>Bacteria</taxon>
        <taxon>Pseudomonadati</taxon>
        <taxon>Bacteroidota</taxon>
        <taxon>Cytophagia</taxon>
        <taxon>Cytophagales</taxon>
        <taxon>Splendidivirgaceae</taxon>
        <taxon>Splendidivirga</taxon>
    </lineage>
</organism>
<dbReference type="EMBL" id="JAUJEA010000009">
    <property type="protein sequence ID" value="MDN5203939.1"/>
    <property type="molecule type" value="Genomic_DNA"/>
</dbReference>
<evidence type="ECO:0000313" key="2">
    <source>
        <dbReference type="Proteomes" id="UP001172082"/>
    </source>
</evidence>
<keyword evidence="2" id="KW-1185">Reference proteome</keyword>
<sequence length="93" mass="10528">MMKKKNIEILSSLFEETEQVSLTNEELDGSLLEIGLDPNGVVVNGIERIKKHINLKNFSGDNVNSTIQLPDKIKKPVSNKRTIPMAAKRRKKR</sequence>
<proteinExistence type="predicted"/>
<dbReference type="Proteomes" id="UP001172082">
    <property type="component" value="Unassembled WGS sequence"/>
</dbReference>
<accession>A0ABT8KUV1</accession>
<evidence type="ECO:0000313" key="1">
    <source>
        <dbReference type="EMBL" id="MDN5203939.1"/>
    </source>
</evidence>
<protein>
    <submittedName>
        <fullName evidence="1">Uncharacterized protein</fullName>
    </submittedName>
</protein>